<feature type="transmembrane region" description="Helical" evidence="2">
    <location>
        <begin position="247"/>
        <end position="267"/>
    </location>
</feature>
<evidence type="ECO:0000256" key="2">
    <source>
        <dbReference type="SAM" id="Phobius"/>
    </source>
</evidence>
<keyword evidence="4" id="KW-1185">Reference proteome</keyword>
<protein>
    <submittedName>
        <fullName evidence="3">Uncharacterized protein</fullName>
    </submittedName>
</protein>
<accession>A0A4Y9YDS4</accession>
<keyword evidence="2" id="KW-1133">Transmembrane helix</keyword>
<evidence type="ECO:0000313" key="4">
    <source>
        <dbReference type="Proteomes" id="UP000298327"/>
    </source>
</evidence>
<feature type="compositionally biased region" description="Basic and acidic residues" evidence="1">
    <location>
        <begin position="331"/>
        <end position="342"/>
    </location>
</feature>
<feature type="transmembrane region" description="Helical" evidence="2">
    <location>
        <begin position="172"/>
        <end position="194"/>
    </location>
</feature>
<evidence type="ECO:0000313" key="3">
    <source>
        <dbReference type="EMBL" id="TFY59873.1"/>
    </source>
</evidence>
<gene>
    <name evidence="3" type="ORF">EVG20_g7627</name>
</gene>
<organism evidence="3 4">
    <name type="scientific">Dentipellis fragilis</name>
    <dbReference type="NCBI Taxonomy" id="205917"/>
    <lineage>
        <taxon>Eukaryota</taxon>
        <taxon>Fungi</taxon>
        <taxon>Dikarya</taxon>
        <taxon>Basidiomycota</taxon>
        <taxon>Agaricomycotina</taxon>
        <taxon>Agaricomycetes</taxon>
        <taxon>Russulales</taxon>
        <taxon>Hericiaceae</taxon>
        <taxon>Dentipellis</taxon>
    </lineage>
</organism>
<feature type="transmembrane region" description="Helical" evidence="2">
    <location>
        <begin position="37"/>
        <end position="61"/>
    </location>
</feature>
<feature type="region of interest" description="Disordered" evidence="1">
    <location>
        <begin position="315"/>
        <end position="342"/>
    </location>
</feature>
<sequence length="342" mass="37455">MFKFQFLRKVESVLYGLYTALFAGSVYILASQRSKRYYFATSITLWVLTTTNLVFNFATILSTPDTIANSRLEGGATFSCSSEPETPERAHEIVITALIGTIGDVLSSLAQIAADSLLETCHLTADGPFACDNCLAYYESQLYKLRRAASPSAPPPPEFFHNVRMTSVFSTAGYALALGTTVVTTMLTAGRIWWVSKELKRNLKADAGHMYRSAIVMIVESGAIYSSGVLISLIVNQTAPNYESISAFAIGPLIGIAPTLIIVRVGMGHSFEETHAPIAESTPMRRTKPVTSMIRFATRHSQSDSDPAYETRLTTYIGRPSDGDSASQLEAGKRDFLERERL</sequence>
<comment type="caution">
    <text evidence="3">The sequence shown here is derived from an EMBL/GenBank/DDBJ whole genome shotgun (WGS) entry which is preliminary data.</text>
</comment>
<dbReference type="OrthoDB" id="3354175at2759"/>
<feature type="transmembrane region" description="Helical" evidence="2">
    <location>
        <begin position="12"/>
        <end position="30"/>
    </location>
</feature>
<dbReference type="AlphaFoldDB" id="A0A4Y9YDS4"/>
<dbReference type="EMBL" id="SEOQ01000594">
    <property type="protein sequence ID" value="TFY59873.1"/>
    <property type="molecule type" value="Genomic_DNA"/>
</dbReference>
<reference evidence="3 4" key="1">
    <citation type="submission" date="2019-02" db="EMBL/GenBank/DDBJ databases">
        <title>Genome sequencing of the rare red list fungi Dentipellis fragilis.</title>
        <authorList>
            <person name="Buettner E."/>
            <person name="Kellner H."/>
        </authorList>
    </citation>
    <scope>NUCLEOTIDE SEQUENCE [LARGE SCALE GENOMIC DNA]</scope>
    <source>
        <strain evidence="3 4">DSM 105465</strain>
    </source>
</reference>
<keyword evidence="2" id="KW-0472">Membrane</keyword>
<evidence type="ECO:0000256" key="1">
    <source>
        <dbReference type="SAM" id="MobiDB-lite"/>
    </source>
</evidence>
<feature type="transmembrane region" description="Helical" evidence="2">
    <location>
        <begin position="214"/>
        <end position="235"/>
    </location>
</feature>
<proteinExistence type="predicted"/>
<keyword evidence="2" id="KW-0812">Transmembrane</keyword>
<dbReference type="Proteomes" id="UP000298327">
    <property type="component" value="Unassembled WGS sequence"/>
</dbReference>
<name>A0A4Y9YDS4_9AGAM</name>